<accession>A0ABU5TLF7</accession>
<gene>
    <name evidence="2" type="ORF">VB774_15845</name>
</gene>
<name>A0ABU5TLF7_9CYAN</name>
<evidence type="ECO:0000313" key="2">
    <source>
        <dbReference type="EMBL" id="MEA5479094.1"/>
    </source>
</evidence>
<organism evidence="2 3">
    <name type="scientific">Pseudanabaena galeata UHCC 0370</name>
    <dbReference type="NCBI Taxonomy" id="3110310"/>
    <lineage>
        <taxon>Bacteria</taxon>
        <taxon>Bacillati</taxon>
        <taxon>Cyanobacteriota</taxon>
        <taxon>Cyanophyceae</taxon>
        <taxon>Pseudanabaenales</taxon>
        <taxon>Pseudanabaenaceae</taxon>
        <taxon>Pseudanabaena</taxon>
    </lineage>
</organism>
<evidence type="ECO:0000256" key="1">
    <source>
        <dbReference type="SAM" id="Phobius"/>
    </source>
</evidence>
<keyword evidence="3" id="KW-1185">Reference proteome</keyword>
<keyword evidence="1" id="KW-1133">Transmembrane helix</keyword>
<keyword evidence="1" id="KW-0812">Transmembrane</keyword>
<feature type="transmembrane region" description="Helical" evidence="1">
    <location>
        <begin position="217"/>
        <end position="246"/>
    </location>
</feature>
<dbReference type="EMBL" id="JAYGIE010000083">
    <property type="protein sequence ID" value="MEA5479094.1"/>
    <property type="molecule type" value="Genomic_DNA"/>
</dbReference>
<dbReference type="Proteomes" id="UP001301388">
    <property type="component" value="Unassembled WGS sequence"/>
</dbReference>
<proteinExistence type="predicted"/>
<evidence type="ECO:0000313" key="3">
    <source>
        <dbReference type="Proteomes" id="UP001301388"/>
    </source>
</evidence>
<protein>
    <submittedName>
        <fullName evidence="2">Uncharacterized protein</fullName>
    </submittedName>
</protein>
<dbReference type="RefSeq" id="WP_323262418.1">
    <property type="nucleotide sequence ID" value="NZ_JAYGIE010000083.1"/>
</dbReference>
<keyword evidence="1" id="KW-0472">Membrane</keyword>
<comment type="caution">
    <text evidence="2">The sequence shown here is derived from an EMBL/GenBank/DDBJ whole genome shotgun (WGS) entry which is preliminary data.</text>
</comment>
<reference evidence="2 3" key="1">
    <citation type="submission" date="2023-12" db="EMBL/GenBank/DDBJ databases">
        <title>Baltic Sea Cyanobacteria.</title>
        <authorList>
            <person name="Delbaje E."/>
            <person name="Fewer D.P."/>
            <person name="Shishido T.K."/>
        </authorList>
    </citation>
    <scope>NUCLEOTIDE SEQUENCE [LARGE SCALE GENOMIC DNA]</scope>
    <source>
        <strain evidence="2 3">UHCC 0370</strain>
    </source>
</reference>
<sequence>MEDKLNESDLNRAVNHINDVSQALDPARRELISYQLKFITGLNNILLMPDMVTLSINAVERSHDKSSLGVELADFIHGVVVFAKAEYFAAAEKSRKAAFDLLKSTAHILIGNVVRLAESVATGIGAAITTLRDLFLGEDSWITKLIDYFAHKANFKQTEEKFVRFVEITLQKISREPLLMNQSKLYSEIAYDHEDMLLKRKKQLLEKDYPKLNKFQVLSLVGLTIVSIPIVLLSIFFGGCLVYLFVSNTKRMLSKEKELEVYKSWLGQVQSYRYQN</sequence>